<evidence type="ECO:0000313" key="3">
    <source>
        <dbReference type="Proteomes" id="UP001642409"/>
    </source>
</evidence>
<dbReference type="EMBL" id="CATOUU010000720">
    <property type="protein sequence ID" value="CAI9943926.1"/>
    <property type="molecule type" value="Genomic_DNA"/>
</dbReference>
<dbReference type="EMBL" id="CAXDID020000135">
    <property type="protein sequence ID" value="CAL6036934.1"/>
    <property type="molecule type" value="Genomic_DNA"/>
</dbReference>
<reference evidence="2 3" key="2">
    <citation type="submission" date="2024-07" db="EMBL/GenBank/DDBJ databases">
        <authorList>
            <person name="Akdeniz Z."/>
        </authorList>
    </citation>
    <scope>NUCLEOTIDE SEQUENCE [LARGE SCALE GENOMIC DNA]</scope>
</reference>
<evidence type="ECO:0000313" key="1">
    <source>
        <dbReference type="EMBL" id="CAI9943926.1"/>
    </source>
</evidence>
<evidence type="ECO:0000313" key="2">
    <source>
        <dbReference type="EMBL" id="CAL6036934.1"/>
    </source>
</evidence>
<comment type="caution">
    <text evidence="1">The sequence shown here is derived from an EMBL/GenBank/DDBJ whole genome shotgun (WGS) entry which is preliminary data.</text>
</comment>
<gene>
    <name evidence="1" type="ORF">HINF_LOCUS31571</name>
    <name evidence="2" type="ORF">HINF_LOCUS36649</name>
</gene>
<reference evidence="1" key="1">
    <citation type="submission" date="2023-06" db="EMBL/GenBank/DDBJ databases">
        <authorList>
            <person name="Kurt Z."/>
        </authorList>
    </citation>
    <scope>NUCLEOTIDE SEQUENCE</scope>
</reference>
<sequence length="104" mass="12177">MSVSFDIAEGYQIGLTCGLTWIATIQLQLACHIDESLEASAWSEFSDRILAFCKLHWNTTDTHRMKDYNTNNIMVSLVYDPKLRPDKILWRISRNWRRVKVSNK</sequence>
<dbReference type="AlphaFoldDB" id="A0AA86PSG4"/>
<organism evidence="1">
    <name type="scientific">Hexamita inflata</name>
    <dbReference type="NCBI Taxonomy" id="28002"/>
    <lineage>
        <taxon>Eukaryota</taxon>
        <taxon>Metamonada</taxon>
        <taxon>Diplomonadida</taxon>
        <taxon>Hexamitidae</taxon>
        <taxon>Hexamitinae</taxon>
        <taxon>Hexamita</taxon>
    </lineage>
</organism>
<protein>
    <submittedName>
        <fullName evidence="2">Hypothetical_protein</fullName>
    </submittedName>
</protein>
<dbReference type="Proteomes" id="UP001642409">
    <property type="component" value="Unassembled WGS sequence"/>
</dbReference>
<accession>A0AA86PSG4</accession>
<keyword evidence="3" id="KW-1185">Reference proteome</keyword>
<name>A0AA86PSG4_9EUKA</name>
<proteinExistence type="predicted"/>